<proteinExistence type="predicted"/>
<dbReference type="Pfam" id="PF13649">
    <property type="entry name" value="Methyltransf_25"/>
    <property type="match status" value="1"/>
</dbReference>
<name>A0ABT1PV09_9ACTN</name>
<feature type="compositionally biased region" description="Basic residues" evidence="1">
    <location>
        <begin position="1"/>
        <end position="15"/>
    </location>
</feature>
<dbReference type="GO" id="GO:0008168">
    <property type="term" value="F:methyltransferase activity"/>
    <property type="evidence" value="ECO:0007669"/>
    <property type="project" value="UniProtKB-KW"/>
</dbReference>
<sequence length="281" mass="31664">MLHNQRRQARKHHSHKLVDIPHTTPTTPVTLGYHRLRARADEWTPSHDRVLAQRHAEGWLFLLEAARDLRTTGALAPSSRALARALTDPVRAQAERPLTILEAGAGTGAVTRALVSRLSSGSRLDVAEANPRFTNRLRRQVRNHTHLAPEQVRIHQTYVEHLDTGRHYDVIVSGLPLTNFTPRQVEAIMNRYLELLHPGGTLTYFAYLGSRQARTLLASRTEARRHKSVEEVMAAYQRQYATVCWTVWANLPPARVWQLQSPAQPSSLSPDPQHAQSGTGR</sequence>
<dbReference type="GO" id="GO:0032259">
    <property type="term" value="P:methylation"/>
    <property type="evidence" value="ECO:0007669"/>
    <property type="project" value="UniProtKB-KW"/>
</dbReference>
<dbReference type="Gene3D" id="3.40.50.150">
    <property type="entry name" value="Vaccinia Virus protein VP39"/>
    <property type="match status" value="1"/>
</dbReference>
<evidence type="ECO:0000313" key="4">
    <source>
        <dbReference type="Proteomes" id="UP001057702"/>
    </source>
</evidence>
<dbReference type="EMBL" id="JANFNG010000005">
    <property type="protein sequence ID" value="MCQ4080845.1"/>
    <property type="molecule type" value="Genomic_DNA"/>
</dbReference>
<reference evidence="3" key="1">
    <citation type="submission" date="2022-06" db="EMBL/GenBank/DDBJ databases">
        <title>Draft genome sequence of Streptomyces sp. RB6PN25 isolated from peat swamp forest in Thailand.</title>
        <authorList>
            <person name="Duangmal K."/>
            <person name="Klaysubun C."/>
        </authorList>
    </citation>
    <scope>NUCLEOTIDE SEQUENCE</scope>
    <source>
        <strain evidence="3">RB6PN25</strain>
    </source>
</reference>
<feature type="compositionally biased region" description="Low complexity" evidence="1">
    <location>
        <begin position="262"/>
        <end position="273"/>
    </location>
</feature>
<dbReference type="InterPro" id="IPR041698">
    <property type="entry name" value="Methyltransf_25"/>
</dbReference>
<dbReference type="RefSeq" id="WP_255919753.1">
    <property type="nucleotide sequence ID" value="NZ_JANFNG010000005.1"/>
</dbReference>
<dbReference type="InterPro" id="IPR029063">
    <property type="entry name" value="SAM-dependent_MTases_sf"/>
</dbReference>
<keyword evidence="3" id="KW-0489">Methyltransferase</keyword>
<organism evidence="3 4">
    <name type="scientific">Streptomyces humicola</name>
    <dbReference type="NCBI Taxonomy" id="2953240"/>
    <lineage>
        <taxon>Bacteria</taxon>
        <taxon>Bacillati</taxon>
        <taxon>Actinomycetota</taxon>
        <taxon>Actinomycetes</taxon>
        <taxon>Kitasatosporales</taxon>
        <taxon>Streptomycetaceae</taxon>
        <taxon>Streptomyces</taxon>
    </lineage>
</organism>
<protein>
    <submittedName>
        <fullName evidence="3">Methyltransferase domain-containing protein</fullName>
    </submittedName>
</protein>
<feature type="region of interest" description="Disordered" evidence="1">
    <location>
        <begin position="262"/>
        <end position="281"/>
    </location>
</feature>
<feature type="domain" description="Methyltransferase" evidence="2">
    <location>
        <begin position="100"/>
        <end position="200"/>
    </location>
</feature>
<evidence type="ECO:0000256" key="1">
    <source>
        <dbReference type="SAM" id="MobiDB-lite"/>
    </source>
</evidence>
<dbReference type="SUPFAM" id="SSF53335">
    <property type="entry name" value="S-adenosyl-L-methionine-dependent methyltransferases"/>
    <property type="match status" value="1"/>
</dbReference>
<dbReference type="CDD" id="cd02440">
    <property type="entry name" value="AdoMet_MTases"/>
    <property type="match status" value="1"/>
</dbReference>
<keyword evidence="4" id="KW-1185">Reference proteome</keyword>
<dbReference type="Proteomes" id="UP001057702">
    <property type="component" value="Unassembled WGS sequence"/>
</dbReference>
<gene>
    <name evidence="3" type="ORF">NGB36_09575</name>
</gene>
<feature type="region of interest" description="Disordered" evidence="1">
    <location>
        <begin position="1"/>
        <end position="26"/>
    </location>
</feature>
<evidence type="ECO:0000259" key="2">
    <source>
        <dbReference type="Pfam" id="PF13649"/>
    </source>
</evidence>
<accession>A0ABT1PV09</accession>
<evidence type="ECO:0000313" key="3">
    <source>
        <dbReference type="EMBL" id="MCQ4080845.1"/>
    </source>
</evidence>
<keyword evidence="3" id="KW-0808">Transferase</keyword>
<comment type="caution">
    <text evidence="3">The sequence shown here is derived from an EMBL/GenBank/DDBJ whole genome shotgun (WGS) entry which is preliminary data.</text>
</comment>